<dbReference type="HOGENOM" id="CLU_027402_41_1_14"/>
<dbReference type="Proteomes" id="UP000013941">
    <property type="component" value="Chromosome"/>
</dbReference>
<proteinExistence type="predicted"/>
<evidence type="ECO:0000259" key="1">
    <source>
        <dbReference type="PROSITE" id="PS50994"/>
    </source>
</evidence>
<dbReference type="InterPro" id="IPR001584">
    <property type="entry name" value="Integrase_cat-core"/>
</dbReference>
<dbReference type="KEGG" id="nzs:SLY_0316"/>
<dbReference type="AlphaFoldDB" id="R4S0F0"/>
<dbReference type="PANTHER" id="PTHR46889:SF4">
    <property type="entry name" value="TRANSPOSASE INSO FOR INSERTION SEQUENCE ELEMENT IS911B-RELATED"/>
    <property type="match status" value="1"/>
</dbReference>
<sequence>MKFSDKADHNFVLETLTGLKVRPNIILHADLGSVYICKWYRQAFLDMGIKQSFSEKASTAQNALIEPFCIRLKCETFYLIKNRLKYLTSEKVIKIVADYNHNYNHSRMIKYNNNLSPLQARQQA</sequence>
<dbReference type="RefSeq" id="WP_015637842.1">
    <property type="nucleotide sequence ID" value="NC_021236.1"/>
</dbReference>
<dbReference type="SUPFAM" id="SSF53098">
    <property type="entry name" value="Ribonuclease H-like"/>
    <property type="match status" value="1"/>
</dbReference>
<dbReference type="Gene3D" id="3.30.420.10">
    <property type="entry name" value="Ribonuclease H-like superfamily/Ribonuclease H"/>
    <property type="match status" value="1"/>
</dbReference>
<dbReference type="GO" id="GO:0015074">
    <property type="term" value="P:DNA integration"/>
    <property type="evidence" value="ECO:0007669"/>
    <property type="project" value="InterPro"/>
</dbReference>
<gene>
    <name evidence="2" type="primary">tra5</name>
    <name evidence="2" type="ORF">SLY_0316</name>
</gene>
<dbReference type="OrthoDB" id="386028at2"/>
<dbReference type="EMBL" id="CP002548">
    <property type="protein sequence ID" value="AGL90238.1"/>
    <property type="molecule type" value="Genomic_DNA"/>
</dbReference>
<evidence type="ECO:0000313" key="2">
    <source>
        <dbReference type="EMBL" id="AGL90238.1"/>
    </source>
</evidence>
<name>R4S0F0_PHYAS</name>
<dbReference type="InterPro" id="IPR036397">
    <property type="entry name" value="RNaseH_sf"/>
</dbReference>
<dbReference type="PROSITE" id="PS50994">
    <property type="entry name" value="INTEGRASE"/>
    <property type="match status" value="1"/>
</dbReference>
<keyword evidence="3" id="KW-1185">Reference proteome</keyword>
<dbReference type="PANTHER" id="PTHR46889">
    <property type="entry name" value="TRANSPOSASE INSF FOR INSERTION SEQUENCE IS3B-RELATED"/>
    <property type="match status" value="1"/>
</dbReference>
<organism evidence="2 3">
    <name type="scientific">Strawberry lethal yellows phytoplasma (CPA) str. NZSb11</name>
    <dbReference type="NCBI Taxonomy" id="980422"/>
    <lineage>
        <taxon>Bacteria</taxon>
        <taxon>Bacillati</taxon>
        <taxon>Mycoplasmatota</taxon>
        <taxon>Mollicutes</taxon>
        <taxon>Acholeplasmatales</taxon>
        <taxon>Acholeplasmataceae</taxon>
        <taxon>Candidatus Phytoplasma</taxon>
        <taxon>16SrXII (Stolbur group)</taxon>
    </lineage>
</organism>
<dbReference type="InterPro" id="IPR050900">
    <property type="entry name" value="Transposase_IS3/IS150/IS904"/>
</dbReference>
<dbReference type="GO" id="GO:0003676">
    <property type="term" value="F:nucleic acid binding"/>
    <property type="evidence" value="ECO:0007669"/>
    <property type="project" value="InterPro"/>
</dbReference>
<dbReference type="InterPro" id="IPR012337">
    <property type="entry name" value="RNaseH-like_sf"/>
</dbReference>
<evidence type="ECO:0000313" key="3">
    <source>
        <dbReference type="Proteomes" id="UP000013941"/>
    </source>
</evidence>
<feature type="domain" description="Integrase catalytic" evidence="1">
    <location>
        <begin position="1"/>
        <end position="124"/>
    </location>
</feature>
<dbReference type="PATRIC" id="fig|980422.3.peg.293"/>
<reference evidence="2 3" key="1">
    <citation type="journal article" date="2013" name="BMC Genomics">
        <title>Comparison of the complete genome sequence of two closely related isolates of 'Candidatus Phytoplasma australiense' reveals genome plasticity.</title>
        <authorList>
            <person name="Andersen M.T."/>
            <person name="Liefting L.W."/>
            <person name="Havukkala I."/>
            <person name="Beever R.E."/>
        </authorList>
    </citation>
    <scope>NUCLEOTIDE SEQUENCE [LARGE SCALE GENOMIC DNA]</scope>
    <source>
        <strain evidence="2 3">NZSb11</strain>
    </source>
</reference>
<accession>R4S0F0</accession>
<protein>
    <submittedName>
        <fullName evidence="2">Putative transposase tra5 for insertion sequence element IS150</fullName>
    </submittedName>
</protein>